<organism evidence="2">
    <name type="scientific">Tanacetum cinerariifolium</name>
    <name type="common">Dalmatian daisy</name>
    <name type="synonym">Chrysanthemum cinerariifolium</name>
    <dbReference type="NCBI Taxonomy" id="118510"/>
    <lineage>
        <taxon>Eukaryota</taxon>
        <taxon>Viridiplantae</taxon>
        <taxon>Streptophyta</taxon>
        <taxon>Embryophyta</taxon>
        <taxon>Tracheophyta</taxon>
        <taxon>Spermatophyta</taxon>
        <taxon>Magnoliopsida</taxon>
        <taxon>eudicotyledons</taxon>
        <taxon>Gunneridae</taxon>
        <taxon>Pentapetalae</taxon>
        <taxon>asterids</taxon>
        <taxon>campanulids</taxon>
        <taxon>Asterales</taxon>
        <taxon>Asteraceae</taxon>
        <taxon>Asteroideae</taxon>
        <taxon>Anthemideae</taxon>
        <taxon>Anthemidinae</taxon>
        <taxon>Tanacetum</taxon>
    </lineage>
</organism>
<dbReference type="EMBL" id="BKCJ011364706">
    <property type="protein sequence ID" value="GFD25960.1"/>
    <property type="molecule type" value="Genomic_DNA"/>
</dbReference>
<sequence>EVTADDDAHGDDSAAHGEVPTFSQEPSIPTLTPPTSQPQPPQDVPSTSQIHQTPPQSPHVQPPSPQPQPQPQQAADFPMSLLQEALDACAALTRRVKHLDYDKVAQALEITKLKKRVKKLEKRNKVRVLKLRRLQRVDTSDDTMMDDESNQGRMKAEIDKDDAVVLMDEKEEDKKVKEAKVDESA</sequence>
<feature type="compositionally biased region" description="Low complexity" evidence="1">
    <location>
        <begin position="44"/>
        <end position="54"/>
    </location>
</feature>
<reference evidence="2" key="1">
    <citation type="journal article" date="2019" name="Sci. Rep.">
        <title>Draft genome of Tanacetum cinerariifolium, the natural source of mosquito coil.</title>
        <authorList>
            <person name="Yamashiro T."/>
            <person name="Shiraishi A."/>
            <person name="Satake H."/>
            <person name="Nakayama K."/>
        </authorList>
    </citation>
    <scope>NUCLEOTIDE SEQUENCE</scope>
</reference>
<accession>A0A699UTZ5</accession>
<evidence type="ECO:0000313" key="2">
    <source>
        <dbReference type="EMBL" id="GFD25960.1"/>
    </source>
</evidence>
<feature type="non-terminal residue" evidence="2">
    <location>
        <position position="185"/>
    </location>
</feature>
<dbReference type="AlphaFoldDB" id="A0A699UTZ5"/>
<feature type="region of interest" description="Disordered" evidence="1">
    <location>
        <begin position="140"/>
        <end position="162"/>
    </location>
</feature>
<name>A0A699UTZ5_TANCI</name>
<feature type="compositionally biased region" description="Basic and acidic residues" evidence="1">
    <location>
        <begin position="1"/>
        <end position="15"/>
    </location>
</feature>
<protein>
    <submittedName>
        <fullName evidence="2">Uncharacterized protein</fullName>
    </submittedName>
</protein>
<proteinExistence type="predicted"/>
<feature type="non-terminal residue" evidence="2">
    <location>
        <position position="1"/>
    </location>
</feature>
<feature type="region of interest" description="Disordered" evidence="1">
    <location>
        <begin position="1"/>
        <end position="79"/>
    </location>
</feature>
<gene>
    <name evidence="2" type="ORF">Tci_897929</name>
</gene>
<comment type="caution">
    <text evidence="2">The sequence shown here is derived from an EMBL/GenBank/DDBJ whole genome shotgun (WGS) entry which is preliminary data.</text>
</comment>
<feature type="compositionally biased region" description="Pro residues" evidence="1">
    <location>
        <begin position="55"/>
        <end position="70"/>
    </location>
</feature>
<evidence type="ECO:0000256" key="1">
    <source>
        <dbReference type="SAM" id="MobiDB-lite"/>
    </source>
</evidence>
<feature type="compositionally biased region" description="Pro residues" evidence="1">
    <location>
        <begin position="31"/>
        <end position="43"/>
    </location>
</feature>
<feature type="compositionally biased region" description="Acidic residues" evidence="1">
    <location>
        <begin position="140"/>
        <end position="149"/>
    </location>
</feature>